<evidence type="ECO:0000256" key="1">
    <source>
        <dbReference type="SAM" id="MobiDB-lite"/>
    </source>
</evidence>
<dbReference type="OrthoDB" id="193467at2759"/>
<dbReference type="EMBL" id="ML986611">
    <property type="protein sequence ID" value="KAF2265006.1"/>
    <property type="molecule type" value="Genomic_DNA"/>
</dbReference>
<keyword evidence="3" id="KW-1185">Reference proteome</keyword>
<organism evidence="2 3">
    <name type="scientific">Lojkania enalia</name>
    <dbReference type="NCBI Taxonomy" id="147567"/>
    <lineage>
        <taxon>Eukaryota</taxon>
        <taxon>Fungi</taxon>
        <taxon>Dikarya</taxon>
        <taxon>Ascomycota</taxon>
        <taxon>Pezizomycotina</taxon>
        <taxon>Dothideomycetes</taxon>
        <taxon>Pleosporomycetidae</taxon>
        <taxon>Pleosporales</taxon>
        <taxon>Pleosporales incertae sedis</taxon>
        <taxon>Lojkania</taxon>
    </lineage>
</organism>
<feature type="compositionally biased region" description="Pro residues" evidence="1">
    <location>
        <begin position="295"/>
        <end position="304"/>
    </location>
</feature>
<evidence type="ECO:0000313" key="3">
    <source>
        <dbReference type="Proteomes" id="UP000800093"/>
    </source>
</evidence>
<dbReference type="Proteomes" id="UP000800093">
    <property type="component" value="Unassembled WGS sequence"/>
</dbReference>
<evidence type="ECO:0000313" key="2">
    <source>
        <dbReference type="EMBL" id="KAF2265006.1"/>
    </source>
</evidence>
<gene>
    <name evidence="2" type="ORF">CC78DRAFT_543563</name>
</gene>
<proteinExistence type="predicted"/>
<dbReference type="SUPFAM" id="SSF52047">
    <property type="entry name" value="RNI-like"/>
    <property type="match status" value="1"/>
</dbReference>
<feature type="compositionally biased region" description="Polar residues" evidence="1">
    <location>
        <begin position="20"/>
        <end position="42"/>
    </location>
</feature>
<comment type="caution">
    <text evidence="2">The sequence shown here is derived from an EMBL/GenBank/DDBJ whole genome shotgun (WGS) entry which is preliminary data.</text>
</comment>
<feature type="region of interest" description="Disordered" evidence="1">
    <location>
        <begin position="1"/>
        <end position="60"/>
    </location>
</feature>
<dbReference type="AlphaFoldDB" id="A0A9P4KAE0"/>
<accession>A0A9P4KAE0</accession>
<name>A0A9P4KAE0_9PLEO</name>
<feature type="compositionally biased region" description="Basic and acidic residues" evidence="1">
    <location>
        <begin position="43"/>
        <end position="60"/>
    </location>
</feature>
<protein>
    <recommendedName>
        <fullName evidence="4">Tafazzin</fullName>
    </recommendedName>
</protein>
<feature type="region of interest" description="Disordered" evidence="1">
    <location>
        <begin position="73"/>
        <end position="112"/>
    </location>
</feature>
<sequence length="611" mass="67898">MPKKHTPAYSRTKPSYIHPSLQTFKSSSSSAQAAPQTVNERIQQLRREQAPRTTSERRDEVIEVVTRRTVPPELRRILQMAEVDAPPPKPGSRTRPRAGTRPPPGPAAPTSWLRSIRNAPDYIRGLNRKWMGEEGRVGSFGPLARVHDDEFKRLPQIPSLVHSCLKTLTLHWEELVEYEQYYLPTLPIPLKEALLSYLSLYAPRDCVDFKSFKILFSNDKEIENSTGSEEIRLLDLTNLLNPHLTLTDLQKSLSRSFPSAPLIKTLKTLSLDTSPVTQHPSVPIAESWDDEPEPEPGLPQPSPAPSVPFFPSLTRLSLAHPGAIASWTTLLSLSANLRTLTHLSLAYWPTPSITPNAATTSMISKHSTVALGGSHFYSRLDDDWAEAANILRRLSLNMYSLRWLDLEGCTWVRALVWGHSEELGAGPGAGAGDNTRFDAAEREGEEGWIYAQAPPGPDWNGAWCQIEYVNLFQGWIPVDQRAIMRMPAGVIPVQLLGWLRRMERARERIEEEGVGDGLKSNSVSQRVKNTRFGRTAGSLRNNAIAARFPHDESIFNEAGATVNTWVEREKTARAVASTLLALRAKGKGKWICVDYGWEPGSGDAGLRSGGA</sequence>
<reference evidence="3" key="1">
    <citation type="journal article" date="2020" name="Stud. Mycol.">
        <title>101 Dothideomycetes genomes: A test case for predicting lifestyles and emergence of pathogens.</title>
        <authorList>
            <person name="Haridas S."/>
            <person name="Albert R."/>
            <person name="Binder M."/>
            <person name="Bloem J."/>
            <person name="LaButti K."/>
            <person name="Salamov A."/>
            <person name="Andreopoulos B."/>
            <person name="Baker S."/>
            <person name="Barry K."/>
            <person name="Bills G."/>
            <person name="Bluhm B."/>
            <person name="Cannon C."/>
            <person name="Castanera R."/>
            <person name="Culley D."/>
            <person name="Daum C."/>
            <person name="Ezra D."/>
            <person name="Gonzalez J."/>
            <person name="Henrissat B."/>
            <person name="Kuo A."/>
            <person name="Liang C."/>
            <person name="Lipzen A."/>
            <person name="Lutzoni F."/>
            <person name="Magnuson J."/>
            <person name="Mondo S."/>
            <person name="Nolan M."/>
            <person name="Ohm R."/>
            <person name="Pangilinan J."/>
            <person name="Park H.-J."/>
            <person name="Ramirez L."/>
            <person name="Alfaro M."/>
            <person name="Sun H."/>
            <person name="Tritt A."/>
            <person name="Yoshinaga Y."/>
            <person name="Zwiers L.-H."/>
            <person name="Turgeon B."/>
            <person name="Goodwin S."/>
            <person name="Spatafora J."/>
            <person name="Crous P."/>
            <person name="Grigoriev I."/>
        </authorList>
    </citation>
    <scope>NUCLEOTIDE SEQUENCE [LARGE SCALE GENOMIC DNA]</scope>
    <source>
        <strain evidence="3">CBS 304.66</strain>
    </source>
</reference>
<feature type="region of interest" description="Disordered" evidence="1">
    <location>
        <begin position="273"/>
        <end position="304"/>
    </location>
</feature>
<evidence type="ECO:0008006" key="4">
    <source>
        <dbReference type="Google" id="ProtNLM"/>
    </source>
</evidence>